<dbReference type="SUPFAM" id="SSF49562">
    <property type="entry name" value="C2 domain (Calcium/lipid-binding domain, CaLB)"/>
    <property type="match status" value="2"/>
</dbReference>
<reference evidence="3" key="1">
    <citation type="submission" date="2019-06" db="EMBL/GenBank/DDBJ databases">
        <authorList>
            <person name="Zheng W."/>
        </authorList>
    </citation>
    <scope>NUCLEOTIDE SEQUENCE</scope>
    <source>
        <strain evidence="3">QDHG01</strain>
    </source>
</reference>
<evidence type="ECO:0000259" key="2">
    <source>
        <dbReference type="PROSITE" id="PS50004"/>
    </source>
</evidence>
<dbReference type="InterPro" id="IPR010734">
    <property type="entry name" value="Copine_C"/>
</dbReference>
<gene>
    <name evidence="3" type="ORF">FGO68_gene13326</name>
</gene>
<sequence length="540" mass="61590">MGEPSSIIELSLSCRNLFDIDPLSKTGPVVHAYIKNSQRKDYTLLGKTEEVQKSLNPDFTKTFTLEYFFERAQWIKFEVYSDENDLSRHIGTCETKLASFVTSDNQNFTGDLKLPGVEASRGQIFVRADNVTMSNDEVSFTVKADMQDQGGWLCCRLDNPYLLISRARSGEVDVRIEERDYIRVFQSRVVSNSMNPDFGEIKLKKQLFCNSDTNLPLKIQLCNYRQDGIHPLYGQFITTLTELSAKETSSFPLINSQGHQTGTIYFKKFIVIPHPSIAEYIRSGWGLNMSVAIDFTASNKEFKNPTSLHRQYQNGKRNDYEEAIIQVGQILEPYAHDRKYALFGFGGIPMFTGASQVSHCFNLTGIYDPTVQGFAEMLNLYKSRVPNVCMNGPSYFSEVLQNVLNYMEENMLKKMYHILLILTDGEIHDMSKTKDLIVECSKYPLSIIIVGIGNADFSNMVALDGDEVVLRNSRGEATKRDIVQFVKFNHFKNHDLVQLGEEVLKEVPDQIVSYMLSKGIKPQPQFDHRPFEPEQIQNFL</sequence>
<accession>A0A8J8T4Z9</accession>
<dbReference type="AlphaFoldDB" id="A0A8J8T4Z9"/>
<comment type="similarity">
    <text evidence="1">Belongs to the copine family.</text>
</comment>
<dbReference type="InterPro" id="IPR036465">
    <property type="entry name" value="vWFA_dom_sf"/>
</dbReference>
<evidence type="ECO:0000313" key="4">
    <source>
        <dbReference type="Proteomes" id="UP000785679"/>
    </source>
</evidence>
<dbReference type="CDD" id="cd04048">
    <property type="entry name" value="C2A_Copine"/>
    <property type="match status" value="1"/>
</dbReference>
<dbReference type="SUPFAM" id="SSF53300">
    <property type="entry name" value="vWA-like"/>
    <property type="match status" value="1"/>
</dbReference>
<dbReference type="Pfam" id="PF07002">
    <property type="entry name" value="Copine"/>
    <property type="match status" value="1"/>
</dbReference>
<dbReference type="OrthoDB" id="308084at2759"/>
<dbReference type="InterPro" id="IPR045052">
    <property type="entry name" value="Copine"/>
</dbReference>
<evidence type="ECO:0000256" key="1">
    <source>
        <dbReference type="ARBA" id="ARBA00009048"/>
    </source>
</evidence>
<dbReference type="GO" id="GO:0005886">
    <property type="term" value="C:plasma membrane"/>
    <property type="evidence" value="ECO:0007669"/>
    <property type="project" value="TreeGrafter"/>
</dbReference>
<dbReference type="Gene3D" id="2.60.40.150">
    <property type="entry name" value="C2 domain"/>
    <property type="match status" value="1"/>
</dbReference>
<feature type="domain" description="C2" evidence="2">
    <location>
        <begin position="1"/>
        <end position="110"/>
    </location>
</feature>
<dbReference type="GO" id="GO:0071277">
    <property type="term" value="P:cellular response to calcium ion"/>
    <property type="evidence" value="ECO:0007669"/>
    <property type="project" value="TreeGrafter"/>
</dbReference>
<proteinExistence type="inferred from homology"/>
<organism evidence="3 4">
    <name type="scientific">Halteria grandinella</name>
    <dbReference type="NCBI Taxonomy" id="5974"/>
    <lineage>
        <taxon>Eukaryota</taxon>
        <taxon>Sar</taxon>
        <taxon>Alveolata</taxon>
        <taxon>Ciliophora</taxon>
        <taxon>Intramacronucleata</taxon>
        <taxon>Spirotrichea</taxon>
        <taxon>Stichotrichia</taxon>
        <taxon>Sporadotrichida</taxon>
        <taxon>Halteriidae</taxon>
        <taxon>Halteria</taxon>
    </lineage>
</organism>
<comment type="caution">
    <text evidence="3">The sequence shown here is derived from an EMBL/GenBank/DDBJ whole genome shotgun (WGS) entry which is preliminary data.</text>
</comment>
<dbReference type="SMART" id="SM00239">
    <property type="entry name" value="C2"/>
    <property type="match status" value="2"/>
</dbReference>
<evidence type="ECO:0000313" key="3">
    <source>
        <dbReference type="EMBL" id="TNV81618.1"/>
    </source>
</evidence>
<dbReference type="SMART" id="SM00327">
    <property type="entry name" value="VWA"/>
    <property type="match status" value="1"/>
</dbReference>
<dbReference type="InterPro" id="IPR002035">
    <property type="entry name" value="VWF_A"/>
</dbReference>
<dbReference type="InterPro" id="IPR000008">
    <property type="entry name" value="C2_dom"/>
</dbReference>
<dbReference type="InterPro" id="IPR035892">
    <property type="entry name" value="C2_domain_sf"/>
</dbReference>
<keyword evidence="4" id="KW-1185">Reference proteome</keyword>
<name>A0A8J8T4Z9_HALGN</name>
<dbReference type="Pfam" id="PF00168">
    <property type="entry name" value="C2"/>
    <property type="match status" value="2"/>
</dbReference>
<dbReference type="EMBL" id="RRYP01005921">
    <property type="protein sequence ID" value="TNV81618.1"/>
    <property type="molecule type" value="Genomic_DNA"/>
</dbReference>
<dbReference type="Proteomes" id="UP000785679">
    <property type="component" value="Unassembled WGS sequence"/>
</dbReference>
<dbReference type="PROSITE" id="PS50004">
    <property type="entry name" value="C2"/>
    <property type="match status" value="1"/>
</dbReference>
<dbReference type="PANTHER" id="PTHR10857:SF106">
    <property type="entry name" value="C2 DOMAIN-CONTAINING PROTEIN"/>
    <property type="match status" value="1"/>
</dbReference>
<dbReference type="GO" id="GO:0005544">
    <property type="term" value="F:calcium-dependent phospholipid binding"/>
    <property type="evidence" value="ECO:0007669"/>
    <property type="project" value="InterPro"/>
</dbReference>
<dbReference type="PANTHER" id="PTHR10857">
    <property type="entry name" value="COPINE"/>
    <property type="match status" value="1"/>
</dbReference>
<protein>
    <recommendedName>
        <fullName evidence="2">C2 domain-containing protein</fullName>
    </recommendedName>
</protein>